<gene>
    <name evidence="2" type="ORF">VchoM_00643</name>
</gene>
<dbReference type="Proteomes" id="UP000004687">
    <property type="component" value="Unassembled WGS sequence"/>
</dbReference>
<sequence>MMKESKQPARSFKSGYRNLLCLEHRVCKREFTMNIDLNLIPTTFDMLHAGLAASSVLLLIVAIARKGKVTEKIVEKPVEKIVTVEKPVEKIIEVEKIVEVEKVVERVVEVESKLATASTDSALQLLSLLQKEARLIDFLQEEVSQFSDEEVGAAARVIHSGGQKVLREYLTLSPIRSEQEESRISVEAGFNTQEIRLTGQVTGQAPFVGTLIHKGWRADSITLPKLADNYDTSILAPAEVEL</sequence>
<reference evidence="2" key="1">
    <citation type="submission" date="2005-09" db="EMBL/GenBank/DDBJ databases">
        <title>Annotation of Vibrio cholerae MO10.</title>
        <authorList>
            <person name="Colwell R."/>
            <person name="Grim C.J."/>
            <person name="Young S."/>
            <person name="Jaffe D."/>
            <person name="Gnerre S."/>
            <person name="Berlin A."/>
            <person name="Heiman D."/>
            <person name="Hepburn T."/>
            <person name="Shea T."/>
            <person name="Sykes S."/>
            <person name="Yandava C."/>
            <person name="Alvarado L."/>
            <person name="Kodira C."/>
            <person name="Borodovsky M."/>
            <person name="Heidelberg J."/>
            <person name="Lander E."/>
            <person name="Galagan J."/>
            <person name="Nusbaum C."/>
            <person name="Birren B."/>
        </authorList>
    </citation>
    <scope>NUCLEOTIDE SEQUENCE [LARGE SCALE GENOMIC DNA]</scope>
    <source>
        <strain evidence="2">MO10</strain>
    </source>
</reference>
<dbReference type="InterPro" id="IPR021212">
    <property type="entry name" value="DUF2760"/>
</dbReference>
<dbReference type="Pfam" id="PF10816">
    <property type="entry name" value="DUF2760"/>
    <property type="match status" value="1"/>
</dbReference>
<dbReference type="EMBL" id="DS990136">
    <property type="protein sequence ID" value="EET22616.1"/>
    <property type="molecule type" value="Genomic_DNA"/>
</dbReference>
<dbReference type="HOGENOM" id="CLU_074059_0_0_6"/>
<name>A0A0X1KWI0_VIBCO</name>
<accession>A0A0X1KWI0</accession>
<dbReference type="AlphaFoldDB" id="A0A0X1KWI0"/>
<feature type="domain" description="DUF2760" evidence="1">
    <location>
        <begin position="119"/>
        <end position="241"/>
    </location>
</feature>
<protein>
    <recommendedName>
        <fullName evidence="1">DUF2760 domain-containing protein</fullName>
    </recommendedName>
</protein>
<evidence type="ECO:0000259" key="1">
    <source>
        <dbReference type="Pfam" id="PF10816"/>
    </source>
</evidence>
<reference evidence="2" key="2">
    <citation type="submission" date="2008-07" db="EMBL/GenBank/DDBJ databases">
        <authorList>
            <consortium name="Broad Institute Genome Sequencing Platform"/>
            <person name="Colwell R."/>
            <person name="Grim C.J."/>
            <person name="Young S."/>
            <person name="Jaffe D."/>
            <person name="Gnerre S."/>
            <person name="Berlin A."/>
            <person name="Heiman D."/>
            <person name="Hepburn T."/>
            <person name="Shea T."/>
            <person name="Sykes S."/>
            <person name="Alvarado L."/>
            <person name="Kodira C."/>
            <person name="Heidelberg J."/>
            <person name="Lander E."/>
            <person name="Galagan J."/>
            <person name="Nusbaum C."/>
            <person name="Birren B."/>
        </authorList>
    </citation>
    <scope>NUCLEOTIDE SEQUENCE [LARGE SCALE GENOMIC DNA]</scope>
    <source>
        <strain evidence="2">MO10</strain>
    </source>
</reference>
<organism evidence="2">
    <name type="scientific">Vibrio cholerae (strain MO10)</name>
    <dbReference type="NCBI Taxonomy" id="345072"/>
    <lineage>
        <taxon>Bacteria</taxon>
        <taxon>Pseudomonadati</taxon>
        <taxon>Pseudomonadota</taxon>
        <taxon>Gammaproteobacteria</taxon>
        <taxon>Vibrionales</taxon>
        <taxon>Vibrionaceae</taxon>
        <taxon>Vibrio</taxon>
    </lineage>
</organism>
<evidence type="ECO:0000313" key="2">
    <source>
        <dbReference type="EMBL" id="EET22616.1"/>
    </source>
</evidence>
<proteinExistence type="predicted"/>